<evidence type="ECO:0000313" key="4">
    <source>
        <dbReference type="Proteomes" id="UP001054889"/>
    </source>
</evidence>
<reference evidence="3" key="1">
    <citation type="journal article" date="2018" name="DNA Res.">
        <title>Multiple hybrid de novo genome assembly of finger millet, an orphan allotetraploid crop.</title>
        <authorList>
            <person name="Hatakeyama M."/>
            <person name="Aluri S."/>
            <person name="Balachadran M.T."/>
            <person name="Sivarajan S.R."/>
            <person name="Patrignani A."/>
            <person name="Gruter S."/>
            <person name="Poveda L."/>
            <person name="Shimizu-Inatsugi R."/>
            <person name="Baeten J."/>
            <person name="Francoijs K.J."/>
            <person name="Nataraja K.N."/>
            <person name="Reddy Y.A.N."/>
            <person name="Phadnis S."/>
            <person name="Ravikumar R.L."/>
            <person name="Schlapbach R."/>
            <person name="Sreeman S.M."/>
            <person name="Shimizu K.K."/>
        </authorList>
    </citation>
    <scope>NUCLEOTIDE SEQUENCE</scope>
</reference>
<evidence type="ECO:0000313" key="3">
    <source>
        <dbReference type="EMBL" id="GJM95413.1"/>
    </source>
</evidence>
<reference evidence="3" key="2">
    <citation type="submission" date="2021-12" db="EMBL/GenBank/DDBJ databases">
        <title>Resequencing data analysis of finger millet.</title>
        <authorList>
            <person name="Hatakeyama M."/>
            <person name="Aluri S."/>
            <person name="Balachadran M.T."/>
            <person name="Sivarajan S.R."/>
            <person name="Poveda L."/>
            <person name="Shimizu-Inatsugi R."/>
            <person name="Schlapbach R."/>
            <person name="Sreeman S.M."/>
            <person name="Shimizu K.K."/>
        </authorList>
    </citation>
    <scope>NUCLEOTIDE SEQUENCE</scope>
</reference>
<accession>A0AAV5CBH5</accession>
<keyword evidence="4" id="KW-1185">Reference proteome</keyword>
<protein>
    <recommendedName>
        <fullName evidence="2">Disease resistance R13L4/SHOC-2-like LRR domain-containing protein</fullName>
    </recommendedName>
</protein>
<name>A0AAV5CBH5_ELECO</name>
<dbReference type="EMBL" id="BQKI01000005">
    <property type="protein sequence ID" value="GJM95413.1"/>
    <property type="molecule type" value="Genomic_DNA"/>
</dbReference>
<dbReference type="Pfam" id="PF23598">
    <property type="entry name" value="LRR_14"/>
    <property type="match status" value="1"/>
</dbReference>
<comment type="caution">
    <text evidence="3">The sequence shown here is derived from an EMBL/GenBank/DDBJ whole genome shotgun (WGS) entry which is preliminary data.</text>
</comment>
<proteinExistence type="predicted"/>
<keyword evidence="1" id="KW-0677">Repeat</keyword>
<organism evidence="3 4">
    <name type="scientific">Eleusine coracana subsp. coracana</name>
    <dbReference type="NCBI Taxonomy" id="191504"/>
    <lineage>
        <taxon>Eukaryota</taxon>
        <taxon>Viridiplantae</taxon>
        <taxon>Streptophyta</taxon>
        <taxon>Embryophyta</taxon>
        <taxon>Tracheophyta</taxon>
        <taxon>Spermatophyta</taxon>
        <taxon>Magnoliopsida</taxon>
        <taxon>Liliopsida</taxon>
        <taxon>Poales</taxon>
        <taxon>Poaceae</taxon>
        <taxon>PACMAD clade</taxon>
        <taxon>Chloridoideae</taxon>
        <taxon>Cynodonteae</taxon>
        <taxon>Eleusininae</taxon>
        <taxon>Eleusine</taxon>
    </lineage>
</organism>
<sequence>MPHVQRLDFSVRVWDSDSEEGEFGLDELRMGHLPSLEEVNVCLWYREEDDVAVVQRVEDALRQAVEDHPNRLALGIDRMIMCWSLY</sequence>
<dbReference type="Proteomes" id="UP001054889">
    <property type="component" value="Unassembled WGS sequence"/>
</dbReference>
<dbReference type="InterPro" id="IPR055414">
    <property type="entry name" value="LRR_R13L4/SHOC2-like"/>
</dbReference>
<feature type="domain" description="Disease resistance R13L4/SHOC-2-like LRR" evidence="2">
    <location>
        <begin position="1"/>
        <end position="71"/>
    </location>
</feature>
<evidence type="ECO:0000256" key="1">
    <source>
        <dbReference type="ARBA" id="ARBA00022737"/>
    </source>
</evidence>
<gene>
    <name evidence="3" type="primary">ga12148</name>
    <name evidence="3" type="ORF">PR202_ga12148</name>
</gene>
<evidence type="ECO:0000259" key="2">
    <source>
        <dbReference type="Pfam" id="PF23598"/>
    </source>
</evidence>
<dbReference type="AlphaFoldDB" id="A0AAV5CBH5"/>